<reference evidence="2" key="1">
    <citation type="submission" date="2022-11" db="UniProtKB">
        <authorList>
            <consortium name="WormBaseParasite"/>
        </authorList>
    </citation>
    <scope>IDENTIFICATION</scope>
</reference>
<evidence type="ECO:0000313" key="1">
    <source>
        <dbReference type="Proteomes" id="UP000887580"/>
    </source>
</evidence>
<evidence type="ECO:0000313" key="2">
    <source>
        <dbReference type="WBParaSite" id="PS1159_v2.g10963.t1"/>
    </source>
</evidence>
<proteinExistence type="predicted"/>
<accession>A0AC35EUR6</accession>
<sequence length="277" mass="30508">CRCREGYTGNPEIGCRDINECEKSDFFCGSKATCVNEVGGHRCECLEGYEKLGSVCTDINECLHNPCDPAALCTNVEGTFKCDCIDGFVGNGIECHETILFPANGASPVSNAPVALDNPLTIFGNKYDKLYISDNGVISFDRSFYGPISDISEIRSNALFPFYRQNSPASVTFIEISESDASRYSLLTRASLTAQNKFKQTDFRAKTLYITTFKDDTGFAYQVVIAQSKNATYVTFLYEKIETTNGVTTGISSNNGFFNIPTELLSHNSNIGQRGKW</sequence>
<protein>
    <submittedName>
        <fullName evidence="2">EGF-like domain-containing protein</fullName>
    </submittedName>
</protein>
<organism evidence="1 2">
    <name type="scientific">Panagrolaimus sp. PS1159</name>
    <dbReference type="NCBI Taxonomy" id="55785"/>
    <lineage>
        <taxon>Eukaryota</taxon>
        <taxon>Metazoa</taxon>
        <taxon>Ecdysozoa</taxon>
        <taxon>Nematoda</taxon>
        <taxon>Chromadorea</taxon>
        <taxon>Rhabditida</taxon>
        <taxon>Tylenchina</taxon>
        <taxon>Panagrolaimomorpha</taxon>
        <taxon>Panagrolaimoidea</taxon>
        <taxon>Panagrolaimidae</taxon>
        <taxon>Panagrolaimus</taxon>
    </lineage>
</organism>
<dbReference type="WBParaSite" id="PS1159_v2.g10963.t1">
    <property type="protein sequence ID" value="PS1159_v2.g10963.t1"/>
    <property type="gene ID" value="PS1159_v2.g10963"/>
</dbReference>
<name>A0AC35EUR6_9BILA</name>
<dbReference type="Proteomes" id="UP000887580">
    <property type="component" value="Unplaced"/>
</dbReference>